<keyword evidence="3" id="KW-0813">Transport</keyword>
<dbReference type="Pfam" id="PF17912">
    <property type="entry name" value="OB_MalK"/>
    <property type="match status" value="1"/>
</dbReference>
<comment type="similarity">
    <text evidence="2">Belongs to the ABC transporter superfamily.</text>
</comment>
<dbReference type="Gene3D" id="3.40.50.300">
    <property type="entry name" value="P-loop containing nucleotide triphosphate hydrolases"/>
    <property type="match status" value="1"/>
</dbReference>
<dbReference type="InterPro" id="IPR047641">
    <property type="entry name" value="ABC_transpr_MalK/UgpC-like"/>
</dbReference>
<dbReference type="GO" id="GO:0055052">
    <property type="term" value="C:ATP-binding cassette (ABC) transporter complex, substrate-binding subunit-containing"/>
    <property type="evidence" value="ECO:0007669"/>
    <property type="project" value="TreeGrafter"/>
</dbReference>
<proteinExistence type="inferred from homology"/>
<dbReference type="InterPro" id="IPR027417">
    <property type="entry name" value="P-loop_NTPase"/>
</dbReference>
<comment type="subcellular location">
    <subcellularLocation>
        <location evidence="1">Cell inner membrane</location>
        <topology evidence="1">Peripheral membrane protein</topology>
    </subcellularLocation>
</comment>
<evidence type="ECO:0000256" key="8">
    <source>
        <dbReference type="ARBA" id="ARBA00023136"/>
    </source>
</evidence>
<dbReference type="Proteomes" id="UP000003250">
    <property type="component" value="Unassembled WGS sequence"/>
</dbReference>
<evidence type="ECO:0000313" key="11">
    <source>
        <dbReference type="Proteomes" id="UP000003250"/>
    </source>
</evidence>
<keyword evidence="5" id="KW-0547">Nucleotide-binding</keyword>
<dbReference type="GO" id="GO:0005524">
    <property type="term" value="F:ATP binding"/>
    <property type="evidence" value="ECO:0007669"/>
    <property type="project" value="UniProtKB-KW"/>
</dbReference>
<evidence type="ECO:0000256" key="3">
    <source>
        <dbReference type="ARBA" id="ARBA00022448"/>
    </source>
</evidence>
<dbReference type="SUPFAM" id="SSF50331">
    <property type="entry name" value="MOP-like"/>
    <property type="match status" value="1"/>
</dbReference>
<sequence>MAHIQLKNITKKFGNHTALKGLDLEIADGEFFVLLGETGAGKTTTLRLIAGLETPTEGQIFIDGVDVGTWGAAERDVALVLQQYSLYPRYTVRQNLEFPLKSKIRRIEPKEIEERVARAAKTLRIEHLLERKTDRLSGGEMQRVSIGRAIVRQPRVFLMDEPLSALDAKLREALRTELKNLQMNLGETFLFVTHDQIEAMSMGDKIGVLNNGYLVQTGTPNEIYNNPLNTFVARSVGSPPMNLLDGKLSGGRAIVAPMRFELPYAGATKAGAPGEDRPLIFGIRPEDIYLEPGAPVEAQVHDVENHGVEKILTLRVGDETVRATVPARTEVALEESVRFAWNPEKVVLFDQTSGVSLRHAG</sequence>
<keyword evidence="6" id="KW-0067">ATP-binding</keyword>
<dbReference type="PANTHER" id="PTHR43875">
    <property type="entry name" value="MALTODEXTRIN IMPORT ATP-BINDING PROTEIN MSMX"/>
    <property type="match status" value="1"/>
</dbReference>
<evidence type="ECO:0000256" key="4">
    <source>
        <dbReference type="ARBA" id="ARBA00022475"/>
    </source>
</evidence>
<dbReference type="InterPro" id="IPR040582">
    <property type="entry name" value="OB_MalK-like"/>
</dbReference>
<protein>
    <submittedName>
        <fullName evidence="10">ABC transporter</fullName>
    </submittedName>
</protein>
<accession>H0HJB6</accession>
<evidence type="ECO:0000313" key="10">
    <source>
        <dbReference type="EMBL" id="EHK59162.1"/>
    </source>
</evidence>
<keyword evidence="8" id="KW-0472">Membrane</keyword>
<reference evidence="10 11" key="1">
    <citation type="journal article" date="2012" name="J. Bacteriol.">
        <title>Draft Genome Sequence of Mesorhizobium alhagi CCNWXJ12-2T, a Novel Salt-Resistant Species Isolated from the Desert of Northwestern China.</title>
        <authorList>
            <person name="Zhou M."/>
            <person name="Chen W."/>
            <person name="Chen H."/>
            <person name="Wei G."/>
        </authorList>
    </citation>
    <scope>NUCLEOTIDE SEQUENCE [LARGE SCALE GENOMIC DNA]</scope>
    <source>
        <strain evidence="10 11">CCNWXJ12-2</strain>
    </source>
</reference>
<dbReference type="OrthoDB" id="9767663at2"/>
<dbReference type="GO" id="GO:0016887">
    <property type="term" value="F:ATP hydrolysis activity"/>
    <property type="evidence" value="ECO:0007669"/>
    <property type="project" value="InterPro"/>
</dbReference>
<dbReference type="SMART" id="SM00382">
    <property type="entry name" value="AAA"/>
    <property type="match status" value="1"/>
</dbReference>
<dbReference type="EMBL" id="AHAM01000017">
    <property type="protein sequence ID" value="EHK59162.1"/>
    <property type="molecule type" value="Genomic_DNA"/>
</dbReference>
<keyword evidence="11" id="KW-1185">Reference proteome</keyword>
<dbReference type="InterPro" id="IPR008995">
    <property type="entry name" value="Mo/tungstate-bd_C_term_dom"/>
</dbReference>
<keyword evidence="4" id="KW-1003">Cell membrane</keyword>
<dbReference type="SUPFAM" id="SSF52540">
    <property type="entry name" value="P-loop containing nucleoside triphosphate hydrolases"/>
    <property type="match status" value="1"/>
</dbReference>
<dbReference type="GO" id="GO:0008643">
    <property type="term" value="P:carbohydrate transport"/>
    <property type="evidence" value="ECO:0007669"/>
    <property type="project" value="InterPro"/>
</dbReference>
<dbReference type="RefSeq" id="WP_008833878.1">
    <property type="nucleotide sequence ID" value="NZ_AHAM01000017.1"/>
</dbReference>
<dbReference type="PROSITE" id="PS50893">
    <property type="entry name" value="ABC_TRANSPORTER_2"/>
    <property type="match status" value="1"/>
</dbReference>
<dbReference type="InterPro" id="IPR012340">
    <property type="entry name" value="NA-bd_OB-fold"/>
</dbReference>
<dbReference type="PANTHER" id="PTHR43875:SF15">
    <property type="entry name" value="TREHALOSE IMPORT ATP-BINDING PROTEIN SUGC"/>
    <property type="match status" value="1"/>
</dbReference>
<dbReference type="PATRIC" id="fig|1107882.3.peg.219"/>
<dbReference type="FunFam" id="3.40.50.300:FF:000042">
    <property type="entry name" value="Maltose/maltodextrin ABC transporter, ATP-binding protein"/>
    <property type="match status" value="1"/>
</dbReference>
<dbReference type="Gene3D" id="2.40.50.100">
    <property type="match status" value="1"/>
</dbReference>
<evidence type="ECO:0000256" key="6">
    <source>
        <dbReference type="ARBA" id="ARBA00022840"/>
    </source>
</evidence>
<dbReference type="InterPro" id="IPR003593">
    <property type="entry name" value="AAA+_ATPase"/>
</dbReference>
<evidence type="ECO:0000256" key="5">
    <source>
        <dbReference type="ARBA" id="ARBA00022741"/>
    </source>
</evidence>
<dbReference type="InterPro" id="IPR015855">
    <property type="entry name" value="ABC_transpr_MalK-like"/>
</dbReference>
<dbReference type="Gene3D" id="2.40.50.140">
    <property type="entry name" value="Nucleic acid-binding proteins"/>
    <property type="match status" value="1"/>
</dbReference>
<dbReference type="PROSITE" id="PS00211">
    <property type="entry name" value="ABC_TRANSPORTER_1"/>
    <property type="match status" value="1"/>
</dbReference>
<dbReference type="CDD" id="cd03301">
    <property type="entry name" value="ABC_MalK_N"/>
    <property type="match status" value="1"/>
</dbReference>
<evidence type="ECO:0000256" key="2">
    <source>
        <dbReference type="ARBA" id="ARBA00005417"/>
    </source>
</evidence>
<dbReference type="Pfam" id="PF00005">
    <property type="entry name" value="ABC_tran"/>
    <property type="match status" value="1"/>
</dbReference>
<evidence type="ECO:0000256" key="1">
    <source>
        <dbReference type="ARBA" id="ARBA00004417"/>
    </source>
</evidence>
<evidence type="ECO:0000259" key="9">
    <source>
        <dbReference type="PROSITE" id="PS50893"/>
    </source>
</evidence>
<dbReference type="InterPro" id="IPR017871">
    <property type="entry name" value="ABC_transporter-like_CS"/>
</dbReference>
<keyword evidence="7" id="KW-1278">Translocase</keyword>
<name>H0HJB6_9HYPH</name>
<organism evidence="10 11">
    <name type="scientific">Mesorhizobium alhagi CCNWXJ12-2</name>
    <dbReference type="NCBI Taxonomy" id="1107882"/>
    <lineage>
        <taxon>Bacteria</taxon>
        <taxon>Pseudomonadati</taxon>
        <taxon>Pseudomonadota</taxon>
        <taxon>Alphaproteobacteria</taxon>
        <taxon>Hyphomicrobiales</taxon>
        <taxon>Phyllobacteriaceae</taxon>
        <taxon>Allomesorhizobium</taxon>
    </lineage>
</organism>
<dbReference type="GO" id="GO:0140359">
    <property type="term" value="F:ABC-type transporter activity"/>
    <property type="evidence" value="ECO:0007669"/>
    <property type="project" value="InterPro"/>
</dbReference>
<dbReference type="InterPro" id="IPR003439">
    <property type="entry name" value="ABC_transporter-like_ATP-bd"/>
</dbReference>
<feature type="domain" description="ABC transporter" evidence="9">
    <location>
        <begin position="4"/>
        <end position="236"/>
    </location>
</feature>
<gene>
    <name evidence="10" type="ORF">MAXJ12_01102</name>
</gene>
<evidence type="ECO:0000256" key="7">
    <source>
        <dbReference type="ARBA" id="ARBA00022967"/>
    </source>
</evidence>
<dbReference type="AlphaFoldDB" id="H0HJB6"/>